<dbReference type="OrthoDB" id="444255at2759"/>
<dbReference type="GeneID" id="25901541"/>
<dbReference type="InterPro" id="IPR052613">
    <property type="entry name" value="LicD_transferase"/>
</dbReference>
<keyword evidence="1" id="KW-0472">Membrane</keyword>
<sequence length="393" mass="46380">MRRHSREFHLSPNARNDEAHEHLTHAGLQRKVSFYAQLAGLLISMYLAMKYFHPFNLLFNDCRYYRFFHMEWCTVFDFVLDVLVCIAFMMTFIVRKTLIYHVLRRRLRSGWADAKGRYRLKLVMFGIAMLLLYGYYFMNVARTHMHRADKQPCHTRIEKLRGLVDLGERISAAFFDLGINVFLDYGSLLGAMRYNGPLPWDRDIDVGILLNQMEDKGVRIDMVLLSFSQHGLTEFYYDYWGGFFRADGDYAAAADVMLWKDYFDTGYLKRCGWEAFVAPVAYSLFHNFPKKMVEPPFGLPEVRFGNGTFNTPHDPLEFLKFRYLENWYTEIRPHGCDDETYLHWDGEKPPYLPFKEPEYIRTALAAEAEAKEKALAAENFRHGVARLDWYFMD</sequence>
<dbReference type="GO" id="GO:0009100">
    <property type="term" value="P:glycoprotein metabolic process"/>
    <property type="evidence" value="ECO:0007669"/>
    <property type="project" value="UniProtKB-ARBA"/>
</dbReference>
<feature type="domain" description="LicD/FKTN/FKRP nucleotidyltransferase" evidence="2">
    <location>
        <begin position="178"/>
        <end position="211"/>
    </location>
</feature>
<feature type="transmembrane region" description="Helical" evidence="1">
    <location>
        <begin position="32"/>
        <end position="49"/>
    </location>
</feature>
<dbReference type="InterPro" id="IPR007074">
    <property type="entry name" value="LicD/FKTN/FKRP_NTP_transf"/>
</dbReference>
<dbReference type="STRING" id="667725.A0A0L0GD59"/>
<protein>
    <recommendedName>
        <fullName evidence="2">LicD/FKTN/FKRP nucleotidyltransferase domain-containing protein</fullName>
    </recommendedName>
</protein>
<feature type="transmembrane region" description="Helical" evidence="1">
    <location>
        <begin position="78"/>
        <end position="98"/>
    </location>
</feature>
<dbReference type="Proteomes" id="UP000054560">
    <property type="component" value="Unassembled WGS sequence"/>
</dbReference>
<dbReference type="Pfam" id="PF04991">
    <property type="entry name" value="LicD"/>
    <property type="match status" value="1"/>
</dbReference>
<evidence type="ECO:0000256" key="1">
    <source>
        <dbReference type="SAM" id="Phobius"/>
    </source>
</evidence>
<gene>
    <name evidence="3" type="ORF">SARC_01037</name>
</gene>
<dbReference type="AlphaFoldDB" id="A0A0L0GD59"/>
<name>A0A0L0GD59_9EUKA</name>
<evidence type="ECO:0000313" key="3">
    <source>
        <dbReference type="EMBL" id="KNC86844.1"/>
    </source>
</evidence>
<dbReference type="EMBL" id="KQ241633">
    <property type="protein sequence ID" value="KNC86844.1"/>
    <property type="molecule type" value="Genomic_DNA"/>
</dbReference>
<keyword evidence="4" id="KW-1185">Reference proteome</keyword>
<dbReference type="RefSeq" id="XP_014160746.1">
    <property type="nucleotide sequence ID" value="XM_014305271.1"/>
</dbReference>
<organism evidence="3 4">
    <name type="scientific">Sphaeroforma arctica JP610</name>
    <dbReference type="NCBI Taxonomy" id="667725"/>
    <lineage>
        <taxon>Eukaryota</taxon>
        <taxon>Ichthyosporea</taxon>
        <taxon>Ichthyophonida</taxon>
        <taxon>Sphaeroforma</taxon>
    </lineage>
</organism>
<feature type="transmembrane region" description="Helical" evidence="1">
    <location>
        <begin position="118"/>
        <end position="138"/>
    </location>
</feature>
<dbReference type="PANTHER" id="PTHR13627">
    <property type="entry name" value="FUKUTIN RELATED PROTEIN"/>
    <property type="match status" value="1"/>
</dbReference>
<proteinExistence type="predicted"/>
<keyword evidence="1" id="KW-0812">Transmembrane</keyword>
<dbReference type="PANTHER" id="PTHR13627:SF32">
    <property type="entry name" value="AGAP006029-PA"/>
    <property type="match status" value="1"/>
</dbReference>
<accession>A0A0L0GD59</accession>
<reference evidence="3 4" key="1">
    <citation type="submission" date="2011-02" db="EMBL/GenBank/DDBJ databases">
        <title>The Genome Sequence of Sphaeroforma arctica JP610.</title>
        <authorList>
            <consortium name="The Broad Institute Genome Sequencing Platform"/>
            <person name="Russ C."/>
            <person name="Cuomo C."/>
            <person name="Young S.K."/>
            <person name="Zeng Q."/>
            <person name="Gargeya S."/>
            <person name="Alvarado L."/>
            <person name="Berlin A."/>
            <person name="Chapman S.B."/>
            <person name="Chen Z."/>
            <person name="Freedman E."/>
            <person name="Gellesch M."/>
            <person name="Goldberg J."/>
            <person name="Griggs A."/>
            <person name="Gujja S."/>
            <person name="Heilman E."/>
            <person name="Heiman D."/>
            <person name="Howarth C."/>
            <person name="Mehta T."/>
            <person name="Neiman D."/>
            <person name="Pearson M."/>
            <person name="Roberts A."/>
            <person name="Saif S."/>
            <person name="Shea T."/>
            <person name="Shenoy N."/>
            <person name="Sisk P."/>
            <person name="Stolte C."/>
            <person name="Sykes S."/>
            <person name="White J."/>
            <person name="Yandava C."/>
            <person name="Burger G."/>
            <person name="Gray M.W."/>
            <person name="Holland P.W.H."/>
            <person name="King N."/>
            <person name="Lang F.B.F."/>
            <person name="Roger A.J."/>
            <person name="Ruiz-Trillo I."/>
            <person name="Haas B."/>
            <person name="Nusbaum C."/>
            <person name="Birren B."/>
        </authorList>
    </citation>
    <scope>NUCLEOTIDE SEQUENCE [LARGE SCALE GENOMIC DNA]</scope>
    <source>
        <strain evidence="3 4">JP610</strain>
    </source>
</reference>
<evidence type="ECO:0000313" key="4">
    <source>
        <dbReference type="Proteomes" id="UP000054560"/>
    </source>
</evidence>
<evidence type="ECO:0000259" key="2">
    <source>
        <dbReference type="Pfam" id="PF04991"/>
    </source>
</evidence>
<keyword evidence="1" id="KW-1133">Transmembrane helix</keyword>